<organism evidence="3 4">
    <name type="scientific">Vigna mungo</name>
    <name type="common">Black gram</name>
    <name type="synonym">Phaseolus mungo</name>
    <dbReference type="NCBI Taxonomy" id="3915"/>
    <lineage>
        <taxon>Eukaryota</taxon>
        <taxon>Viridiplantae</taxon>
        <taxon>Streptophyta</taxon>
        <taxon>Embryophyta</taxon>
        <taxon>Tracheophyta</taxon>
        <taxon>Spermatophyta</taxon>
        <taxon>Magnoliopsida</taxon>
        <taxon>eudicotyledons</taxon>
        <taxon>Gunneridae</taxon>
        <taxon>Pentapetalae</taxon>
        <taxon>rosids</taxon>
        <taxon>fabids</taxon>
        <taxon>Fabales</taxon>
        <taxon>Fabaceae</taxon>
        <taxon>Papilionoideae</taxon>
        <taxon>50 kb inversion clade</taxon>
        <taxon>NPAAA clade</taxon>
        <taxon>indigoferoid/millettioid clade</taxon>
        <taxon>Phaseoleae</taxon>
        <taxon>Vigna</taxon>
    </lineage>
</organism>
<protein>
    <submittedName>
        <fullName evidence="3">Uncharacterized protein</fullName>
    </submittedName>
</protein>
<name>A0AAQ3PDZ7_VIGMU</name>
<feature type="transmembrane region" description="Helical" evidence="2">
    <location>
        <begin position="640"/>
        <end position="659"/>
    </location>
</feature>
<reference evidence="3 4" key="1">
    <citation type="journal article" date="2023" name="Life. Sci Alliance">
        <title>Evolutionary insights into 3D genome organization and epigenetic landscape of Vigna mungo.</title>
        <authorList>
            <person name="Junaid A."/>
            <person name="Singh B."/>
            <person name="Bhatia S."/>
        </authorList>
    </citation>
    <scope>NUCLEOTIDE SEQUENCE [LARGE SCALE GENOMIC DNA]</scope>
    <source>
        <strain evidence="3">Urdbean</strain>
    </source>
</reference>
<evidence type="ECO:0000313" key="3">
    <source>
        <dbReference type="EMBL" id="WVZ24953.1"/>
    </source>
</evidence>
<gene>
    <name evidence="3" type="ORF">V8G54_003497</name>
</gene>
<evidence type="ECO:0000256" key="1">
    <source>
        <dbReference type="SAM" id="MobiDB-lite"/>
    </source>
</evidence>
<dbReference type="Proteomes" id="UP001374535">
    <property type="component" value="Chromosome 1"/>
</dbReference>
<feature type="transmembrane region" description="Helical" evidence="2">
    <location>
        <begin position="565"/>
        <end position="585"/>
    </location>
</feature>
<dbReference type="EMBL" id="CP144700">
    <property type="protein sequence ID" value="WVZ24953.1"/>
    <property type="molecule type" value="Genomic_DNA"/>
</dbReference>
<evidence type="ECO:0000256" key="2">
    <source>
        <dbReference type="SAM" id="Phobius"/>
    </source>
</evidence>
<feature type="compositionally biased region" description="Polar residues" evidence="1">
    <location>
        <begin position="334"/>
        <end position="350"/>
    </location>
</feature>
<feature type="region of interest" description="Disordered" evidence="1">
    <location>
        <begin position="328"/>
        <end position="389"/>
    </location>
</feature>
<keyword evidence="2" id="KW-1133">Transmembrane helix</keyword>
<keyword evidence="2" id="KW-0812">Transmembrane</keyword>
<sequence>MKVIFLSEWIMPVVATIRLSPKVQDKRVWRMDFNDCRVAQMESSGRGARGNDGGSSSPRSESSFSFIELTEGDKVDGAEEENEQVGAFPIVAGYDWASHDVNKFSTSFCTKGQLADWADHNCVLRSVEFGPLFKLTACEENKHFVSDGYPLNIEHCSLSTSSEQLRVYPSLHHRLLLSPRQRRQKLVKSLTSVPDRYQRSVLPLSGLPLIALDAQRSILTLNGVRSYTDTCNLSPLLLNSSGPKVWRLTKWSIDSIDNATTSVNIANKDTLKGTEDYSTIELKVDVSNEGDEVNLLVVLAFKVLCLALNLTLTPTLFLHHFYTCPNAKKRKTRTGQPTQGETTKDGSSNLAPACAAPSIIDPKEKEKDKGKRKSHRHGEKSSSSHKKSNQRWELKAFGWRLGVKMSFNLFGAEKEKLKGVDELEILEAIVEVSTRVALLNLKVSSSVGVEDLEARLVDSEATETCLSEWTIYCLIVRKRKKVVEDLTKHNTVLGIQNATLTIKLKDIGQAIIEHHKVSLKKAFAQATHFYNISLNKGNFDEVNSWSSVHFEDCSKWVEDCRRRDILLQIFVLLPIFWLEASLVFLQTRSPSLKLLGLTLVLYLRAIILLYAYAQTLYHVGNTDKPRELQVAHTPKLPLPLLNIVLAWLLSDIFNELAFLELHQLFVYKLSAIVSNDCVRKTEAAYDVFPYERLHLPSYNGCQSFCLYLDSKVVYGNKHKLFFSLADQERPNNINSHPQNLCDWVVHANDHLIALKYLANEIYQSVLQGFLNQSRTYDLLSDGQVQLQLVSSD</sequence>
<feature type="compositionally biased region" description="Basic residues" evidence="1">
    <location>
        <begin position="370"/>
        <end position="389"/>
    </location>
</feature>
<evidence type="ECO:0000313" key="4">
    <source>
        <dbReference type="Proteomes" id="UP001374535"/>
    </source>
</evidence>
<feature type="transmembrane region" description="Helical" evidence="2">
    <location>
        <begin position="592"/>
        <end position="613"/>
    </location>
</feature>
<dbReference type="AlphaFoldDB" id="A0AAQ3PDZ7"/>
<feature type="region of interest" description="Disordered" evidence="1">
    <location>
        <begin position="42"/>
        <end position="63"/>
    </location>
</feature>
<proteinExistence type="predicted"/>
<accession>A0AAQ3PDZ7</accession>
<keyword evidence="2" id="KW-0472">Membrane</keyword>
<keyword evidence="4" id="KW-1185">Reference proteome</keyword>